<reference evidence="1" key="1">
    <citation type="journal article" date="2014" name="Int. J. Syst. Evol. Microbiol.">
        <title>Complete genome sequence of Corynebacterium casei LMG S-19264T (=DSM 44701T), isolated from a smear-ripened cheese.</title>
        <authorList>
            <consortium name="US DOE Joint Genome Institute (JGI-PGF)"/>
            <person name="Walter F."/>
            <person name="Albersmeier A."/>
            <person name="Kalinowski J."/>
            <person name="Ruckert C."/>
        </authorList>
    </citation>
    <scope>NUCLEOTIDE SEQUENCE</scope>
    <source>
        <strain evidence="1">KCTC 23224</strain>
    </source>
</reference>
<accession>A0A8J3CZG6</accession>
<dbReference type="Proteomes" id="UP000642809">
    <property type="component" value="Unassembled WGS sequence"/>
</dbReference>
<reference evidence="1" key="2">
    <citation type="submission" date="2020-09" db="EMBL/GenBank/DDBJ databases">
        <authorList>
            <person name="Sun Q."/>
            <person name="Kim S."/>
        </authorList>
    </citation>
    <scope>NUCLEOTIDE SEQUENCE</scope>
    <source>
        <strain evidence="1">KCTC 23224</strain>
    </source>
</reference>
<organism evidence="1 2">
    <name type="scientific">Mongoliitalea lutea</name>
    <dbReference type="NCBI Taxonomy" id="849756"/>
    <lineage>
        <taxon>Bacteria</taxon>
        <taxon>Pseudomonadati</taxon>
        <taxon>Bacteroidota</taxon>
        <taxon>Cytophagia</taxon>
        <taxon>Cytophagales</taxon>
        <taxon>Cyclobacteriaceae</taxon>
        <taxon>Mongoliitalea</taxon>
    </lineage>
</organism>
<evidence type="ECO:0000313" key="2">
    <source>
        <dbReference type="Proteomes" id="UP000642809"/>
    </source>
</evidence>
<evidence type="ECO:0000313" key="1">
    <source>
        <dbReference type="EMBL" id="GHB47315.1"/>
    </source>
</evidence>
<name>A0A8J3CZG6_9BACT</name>
<dbReference type="Pfam" id="PF11751">
    <property type="entry name" value="PorP_SprF"/>
    <property type="match status" value="1"/>
</dbReference>
<comment type="caution">
    <text evidence="1">The sequence shown here is derived from an EMBL/GenBank/DDBJ whole genome shotgun (WGS) entry which is preliminary data.</text>
</comment>
<dbReference type="AlphaFoldDB" id="A0A8J3CZG6"/>
<dbReference type="NCBIfam" id="TIGR03519">
    <property type="entry name" value="T9SS_PorP_fam"/>
    <property type="match status" value="1"/>
</dbReference>
<protein>
    <submittedName>
        <fullName evidence="1">Membrane protein</fullName>
    </submittedName>
</protein>
<dbReference type="InterPro" id="IPR019861">
    <property type="entry name" value="PorP/SprF_Bacteroidetes"/>
</dbReference>
<proteinExistence type="predicted"/>
<dbReference type="EMBL" id="BMYF01000020">
    <property type="protein sequence ID" value="GHB47315.1"/>
    <property type="molecule type" value="Genomic_DNA"/>
</dbReference>
<gene>
    <name evidence="1" type="ORF">GCM10008106_30340</name>
</gene>
<keyword evidence="2" id="KW-1185">Reference proteome</keyword>
<sequence length="343" mass="39064">MKNILVYFYCGFKYFKYQYMKNNFGPLLIILITAFLAPSKSWSQQLPQFSQYIFNGLHINPAYAGYRNEGYIQSTFRNQWVNFPGAPRTFTITADLSANEGLMGFGFSLLSDHIGPTSTSTGMLTYSYRIQTGKESFLGLGISAGASQYMIDGSKLNPLEMMDPNLPLGTQTIFTPNMNSGLFFHNSTFYAGISAFNMIGKRALEREDIALAFHDFHYYLTAGALLSISDKVEFKPSFLIKEVKGAPTSYDINGMFLFLERLWLGASYRSNTRMWKDNLEGNLNNRTAIAFIAEVFATENLRIGYAYDTNLNTLQNYRNNSHEFSVGYYLTPRNVKLKNPRWF</sequence>